<feature type="compositionally biased region" description="Low complexity" evidence="1">
    <location>
        <begin position="154"/>
        <end position="170"/>
    </location>
</feature>
<sequence length="170" mass="19179">MVQDHTEAAPANGLYQRRISTISPNSILSNKSVQHRRAAPPDHPANLHRRPAKKSRTSTPASTDSIYAARFSTCNKLQPLMRPLPPRPLLQRLCHPPRQLDQSRRQTPHPARPISRMHQPPPPRDELRRHPPHPSFPFPSVCLTASSYDRLGFSSDPSDTSSKSDYTFAM</sequence>
<feature type="compositionally biased region" description="Polar residues" evidence="1">
    <location>
        <begin position="23"/>
        <end position="32"/>
    </location>
</feature>
<evidence type="ECO:0000256" key="1">
    <source>
        <dbReference type="SAM" id="MobiDB-lite"/>
    </source>
</evidence>
<keyword evidence="3" id="KW-1185">Reference proteome</keyword>
<proteinExistence type="predicted"/>
<accession>A0A0F7RWK6</accession>
<dbReference type="EMBL" id="CCFA01000669">
    <property type="protein sequence ID" value="CDR99072.1"/>
    <property type="molecule type" value="Genomic_DNA"/>
</dbReference>
<feature type="region of interest" description="Disordered" evidence="1">
    <location>
        <begin position="78"/>
        <end position="138"/>
    </location>
</feature>
<name>A0A0F7RWK6_9BASI</name>
<dbReference type="AlphaFoldDB" id="A0A0F7RWK6"/>
<organism evidence="2 3">
    <name type="scientific">Sporisorium scitamineum</name>
    <dbReference type="NCBI Taxonomy" id="49012"/>
    <lineage>
        <taxon>Eukaryota</taxon>
        <taxon>Fungi</taxon>
        <taxon>Dikarya</taxon>
        <taxon>Basidiomycota</taxon>
        <taxon>Ustilaginomycotina</taxon>
        <taxon>Ustilaginomycetes</taxon>
        <taxon>Ustilaginales</taxon>
        <taxon>Ustilaginaceae</taxon>
        <taxon>Sporisorium</taxon>
    </lineage>
</organism>
<evidence type="ECO:0000313" key="3">
    <source>
        <dbReference type="Proteomes" id="UP000242770"/>
    </source>
</evidence>
<evidence type="ECO:0000313" key="2">
    <source>
        <dbReference type="EMBL" id="CDR99072.1"/>
    </source>
</evidence>
<protein>
    <submittedName>
        <fullName evidence="2">Uncharacterized protein</fullName>
    </submittedName>
</protein>
<feature type="compositionally biased region" description="Basic residues" evidence="1">
    <location>
        <begin position="46"/>
        <end position="56"/>
    </location>
</feature>
<feature type="compositionally biased region" description="Low complexity" evidence="1">
    <location>
        <begin position="89"/>
        <end position="100"/>
    </location>
</feature>
<reference evidence="3" key="1">
    <citation type="submission" date="2014-06" db="EMBL/GenBank/DDBJ databases">
        <authorList>
            <person name="Berkman P.J."/>
        </authorList>
    </citation>
    <scope>NUCLEOTIDE SEQUENCE [LARGE SCALE GENOMIC DNA]</scope>
</reference>
<dbReference type="Proteomes" id="UP000242770">
    <property type="component" value="Unassembled WGS sequence"/>
</dbReference>
<feature type="region of interest" description="Disordered" evidence="1">
    <location>
        <begin position="23"/>
        <end position="64"/>
    </location>
</feature>
<gene>
    <name evidence="2" type="primary">SSCI13070.1</name>
</gene>
<feature type="region of interest" description="Disordered" evidence="1">
    <location>
        <begin position="151"/>
        <end position="170"/>
    </location>
</feature>